<proteinExistence type="predicted"/>
<keyword evidence="2" id="KW-1185">Reference proteome</keyword>
<reference evidence="1" key="1">
    <citation type="journal article" date="2020" name="Stud. Mycol.">
        <title>101 Dothideomycetes genomes: a test case for predicting lifestyles and emergence of pathogens.</title>
        <authorList>
            <person name="Haridas S."/>
            <person name="Albert R."/>
            <person name="Binder M."/>
            <person name="Bloem J."/>
            <person name="Labutti K."/>
            <person name="Salamov A."/>
            <person name="Andreopoulos B."/>
            <person name="Baker S."/>
            <person name="Barry K."/>
            <person name="Bills G."/>
            <person name="Bluhm B."/>
            <person name="Cannon C."/>
            <person name="Castanera R."/>
            <person name="Culley D."/>
            <person name="Daum C."/>
            <person name="Ezra D."/>
            <person name="Gonzalez J."/>
            <person name="Henrissat B."/>
            <person name="Kuo A."/>
            <person name="Liang C."/>
            <person name="Lipzen A."/>
            <person name="Lutzoni F."/>
            <person name="Magnuson J."/>
            <person name="Mondo S."/>
            <person name="Nolan M."/>
            <person name="Ohm R."/>
            <person name="Pangilinan J."/>
            <person name="Park H.-J."/>
            <person name="Ramirez L."/>
            <person name="Alfaro M."/>
            <person name="Sun H."/>
            <person name="Tritt A."/>
            <person name="Yoshinaga Y."/>
            <person name="Zwiers L.-H."/>
            <person name="Turgeon B."/>
            <person name="Goodwin S."/>
            <person name="Spatafora J."/>
            <person name="Crous P."/>
            <person name="Grigoriev I."/>
        </authorList>
    </citation>
    <scope>NUCLEOTIDE SEQUENCE</scope>
    <source>
        <strain evidence="1">ATCC 200398</strain>
    </source>
</reference>
<gene>
    <name evidence="1" type="ORF">BDR25DRAFT_291882</name>
</gene>
<evidence type="ECO:0000313" key="1">
    <source>
        <dbReference type="EMBL" id="KAF2467476.1"/>
    </source>
</evidence>
<dbReference type="EMBL" id="MU003520">
    <property type="protein sequence ID" value="KAF2467476.1"/>
    <property type="molecule type" value="Genomic_DNA"/>
</dbReference>
<organism evidence="1 2">
    <name type="scientific">Lindgomyces ingoldianus</name>
    <dbReference type="NCBI Taxonomy" id="673940"/>
    <lineage>
        <taxon>Eukaryota</taxon>
        <taxon>Fungi</taxon>
        <taxon>Dikarya</taxon>
        <taxon>Ascomycota</taxon>
        <taxon>Pezizomycotina</taxon>
        <taxon>Dothideomycetes</taxon>
        <taxon>Pleosporomycetidae</taxon>
        <taxon>Pleosporales</taxon>
        <taxon>Lindgomycetaceae</taxon>
        <taxon>Lindgomyces</taxon>
    </lineage>
</organism>
<accession>A0ACB6QKN1</accession>
<comment type="caution">
    <text evidence="1">The sequence shown here is derived from an EMBL/GenBank/DDBJ whole genome shotgun (WGS) entry which is preliminary data.</text>
</comment>
<name>A0ACB6QKN1_9PLEO</name>
<sequence length="583" mass="64080">MSPSPFQFQPPDLLHHPTLSCTLRGKISESTSTIQFRGLKYAIIPSRWQDSIPITTLTPNDSSGAVYDATHFGPSCPQKLGAQAWDLTLVGPHTLKTEEGQGETERFDEFECLHANVTVPLCALSSNLNGIKGGGPEPGLPVLIWVHGGALSMGSNSWPQYSLSSLVSHAAEIGKPIIGVALNYRVGIFGFLASSEVGAAGNYGYKDLVNGCRWVKRCIRGFGGDPRNVTAMGESAGAIALSTLLWRGGNAGEGEGERLFERVGVMSGDVTLRKPRGMGWQNRMYADQLRYLGLDGRLGKEERVKRLREMPWEEMCEKLPLAQHFCGCVDGVWLKGGVTLDILAGGREGIHKPRWCREFVVGDTAHDGTVLKARILDNPKSLPTLYALCKQHLSPSETHSLLSAYNLLPTSSLSSQKRGLLTLCTELRFYLPSLCVHTGWKAFPFPSPSSPSVAKSYRYHFHATNPFPGPFHGLSSHELDVAFLLQNYNLHLPVLSKKSAQMMAEYFIRIIRGEGWGSEDVVTVFGDQDVEVLREGVYDERFREGRGKVLRKIGAHRLWVLVEALQGVRADEERVEVGVGAKL</sequence>
<protein>
    <submittedName>
        <fullName evidence="1">Para-nitrobenzyl esterase</fullName>
    </submittedName>
</protein>
<evidence type="ECO:0000313" key="2">
    <source>
        <dbReference type="Proteomes" id="UP000799755"/>
    </source>
</evidence>
<dbReference type="Proteomes" id="UP000799755">
    <property type="component" value="Unassembled WGS sequence"/>
</dbReference>